<reference evidence="6" key="1">
    <citation type="submission" date="2022-11" db="EMBL/GenBank/DDBJ databases">
        <title>Hoeflea poritis sp. nov., isolated from scleractinian coral Porites lutea.</title>
        <authorList>
            <person name="Zhang G."/>
            <person name="Wei Q."/>
            <person name="Cai L."/>
        </authorList>
    </citation>
    <scope>NUCLEOTIDE SEQUENCE</scope>
    <source>
        <strain evidence="6">E7-10</strain>
    </source>
</reference>
<dbReference type="InterPro" id="IPR027477">
    <property type="entry name" value="Succ_DH/fumarate_Rdtase_cat_sf"/>
</dbReference>
<evidence type="ECO:0000256" key="1">
    <source>
        <dbReference type="ARBA" id="ARBA00001974"/>
    </source>
</evidence>
<keyword evidence="2" id="KW-0285">Flavoprotein</keyword>
<dbReference type="InterPro" id="IPR050315">
    <property type="entry name" value="FAD-oxidoreductase_2"/>
</dbReference>
<protein>
    <submittedName>
        <fullName evidence="6">FAD-dependent oxidoreductase</fullName>
    </submittedName>
</protein>
<comment type="caution">
    <text evidence="6">The sequence shown here is derived from an EMBL/GenBank/DDBJ whole genome shotgun (WGS) entry which is preliminary data.</text>
</comment>
<dbReference type="SUPFAM" id="SSF51905">
    <property type="entry name" value="FAD/NAD(P)-binding domain"/>
    <property type="match status" value="1"/>
</dbReference>
<dbReference type="EMBL" id="JAPJZH010000024">
    <property type="protein sequence ID" value="MDA4848521.1"/>
    <property type="molecule type" value="Genomic_DNA"/>
</dbReference>
<evidence type="ECO:0000313" key="6">
    <source>
        <dbReference type="EMBL" id="MDA4848521.1"/>
    </source>
</evidence>
<dbReference type="Gene3D" id="3.50.50.60">
    <property type="entry name" value="FAD/NAD(P)-binding domain"/>
    <property type="match status" value="1"/>
</dbReference>
<proteinExistence type="predicted"/>
<dbReference type="InterPro" id="IPR036188">
    <property type="entry name" value="FAD/NAD-bd_sf"/>
</dbReference>
<keyword evidence="3" id="KW-0274">FAD</keyword>
<gene>
    <name evidence="6" type="ORF">OOZ53_24400</name>
</gene>
<dbReference type="RefSeq" id="WP_271092391.1">
    <property type="nucleotide sequence ID" value="NZ_JAPJZH010000024.1"/>
</dbReference>
<dbReference type="InterPro" id="IPR003953">
    <property type="entry name" value="FAD-dep_OxRdtase_2_FAD-bd"/>
</dbReference>
<evidence type="ECO:0000256" key="4">
    <source>
        <dbReference type="ARBA" id="ARBA00023002"/>
    </source>
</evidence>
<organism evidence="6 7">
    <name type="scientific">Hoeflea poritis</name>
    <dbReference type="NCBI Taxonomy" id="2993659"/>
    <lineage>
        <taxon>Bacteria</taxon>
        <taxon>Pseudomonadati</taxon>
        <taxon>Pseudomonadota</taxon>
        <taxon>Alphaproteobacteria</taxon>
        <taxon>Hyphomicrobiales</taxon>
        <taxon>Rhizobiaceae</taxon>
        <taxon>Hoeflea</taxon>
    </lineage>
</organism>
<feature type="domain" description="FAD-dependent oxidoreductase 2 FAD-binding" evidence="5">
    <location>
        <begin position="15"/>
        <end position="453"/>
    </location>
</feature>
<accession>A0ABT4VUZ5</accession>
<evidence type="ECO:0000256" key="2">
    <source>
        <dbReference type="ARBA" id="ARBA00022630"/>
    </source>
</evidence>
<dbReference type="PANTHER" id="PTHR43400:SF7">
    <property type="entry name" value="FAD-DEPENDENT OXIDOREDUCTASE 2 FAD BINDING DOMAIN-CONTAINING PROTEIN"/>
    <property type="match status" value="1"/>
</dbReference>
<dbReference type="PRINTS" id="PR00368">
    <property type="entry name" value="FADPNR"/>
</dbReference>
<dbReference type="Proteomes" id="UP001148313">
    <property type="component" value="Unassembled WGS sequence"/>
</dbReference>
<name>A0ABT4VUZ5_9HYPH</name>
<keyword evidence="4" id="KW-0560">Oxidoreductase</keyword>
<evidence type="ECO:0000256" key="3">
    <source>
        <dbReference type="ARBA" id="ARBA00022827"/>
    </source>
</evidence>
<evidence type="ECO:0000313" key="7">
    <source>
        <dbReference type="Proteomes" id="UP001148313"/>
    </source>
</evidence>
<dbReference type="Pfam" id="PF00890">
    <property type="entry name" value="FAD_binding_2"/>
    <property type="match status" value="1"/>
</dbReference>
<sequence>MTNDVRIHALEECELLVLGGGLAGHSAALEAAGQGFKVLLVEKNAEYGGSTVQSSGSFAFAGTAAQRAAGFEDTAQTMADDIMAASGNAADPQLVSLYMEHQSEAFDWLLANGVVFHPVTLSSNQSVPRTHATDPQQLMDALHQRVLDDDRITYLNNASATNLYVDGDGRVSGATIDHNGLRETVNARLGVVIATGGFSRNAELIAKFAPSMARALRLGGEGNSGDGLLMAWKLGADFVDTAFLNGTFGVSLNNYPEDNPPKASEALLRLAIYRGAVAVNLNGERFADESISYKKLGEICLDQQRSIGFQVWDQSIMDQSRKAPNANDFEGALELGLVKKADTIEALAELVGLDGNVLTKTIEKYNRDVDAGGDTVFGRTSLGRGWGTLSKIDSAPFYIYPCTTAMLATYCGLRVTRNMEVLDVFGNPIEGLFAAGECVGGFHGSGYMSGSSLSKSVIFGRVAANGAIRQKPVK</sequence>
<keyword evidence="7" id="KW-1185">Reference proteome</keyword>
<evidence type="ECO:0000259" key="5">
    <source>
        <dbReference type="Pfam" id="PF00890"/>
    </source>
</evidence>
<dbReference type="Gene3D" id="3.90.700.10">
    <property type="entry name" value="Succinate dehydrogenase/fumarate reductase flavoprotein, catalytic domain"/>
    <property type="match status" value="1"/>
</dbReference>
<dbReference type="SUPFAM" id="SSF56425">
    <property type="entry name" value="Succinate dehydrogenase/fumarate reductase flavoprotein, catalytic domain"/>
    <property type="match status" value="1"/>
</dbReference>
<comment type="cofactor">
    <cofactor evidence="1">
        <name>FAD</name>
        <dbReference type="ChEBI" id="CHEBI:57692"/>
    </cofactor>
</comment>
<dbReference type="PANTHER" id="PTHR43400">
    <property type="entry name" value="FUMARATE REDUCTASE"/>
    <property type="match status" value="1"/>
</dbReference>